<dbReference type="PROSITE" id="PS00330">
    <property type="entry name" value="HEMOLYSIN_CALCIUM"/>
    <property type="match status" value="1"/>
</dbReference>
<dbReference type="InterPro" id="IPR011049">
    <property type="entry name" value="Serralysin-like_metalloprot_C"/>
</dbReference>
<dbReference type="Gene3D" id="2.150.10.10">
    <property type="entry name" value="Serralysin-like metalloprotease, C-terminal"/>
    <property type="match status" value="2"/>
</dbReference>
<dbReference type="InterPro" id="IPR018511">
    <property type="entry name" value="Hemolysin-typ_Ca-bd_CS"/>
</dbReference>
<accession>A0ABU1DI05</accession>
<dbReference type="Proteomes" id="UP001181622">
    <property type="component" value="Unassembled WGS sequence"/>
</dbReference>
<organism evidence="1 2">
    <name type="scientific">Chelatococcus sambhunathii</name>
    <dbReference type="NCBI Taxonomy" id="363953"/>
    <lineage>
        <taxon>Bacteria</taxon>
        <taxon>Pseudomonadati</taxon>
        <taxon>Pseudomonadota</taxon>
        <taxon>Alphaproteobacteria</taxon>
        <taxon>Hyphomicrobiales</taxon>
        <taxon>Chelatococcaceae</taxon>
        <taxon>Chelatococcus</taxon>
    </lineage>
</organism>
<reference evidence="1" key="1">
    <citation type="submission" date="2020-10" db="EMBL/GenBank/DDBJ databases">
        <authorList>
            <person name="Abbas A."/>
            <person name="Razzaq R."/>
            <person name="Waqas M."/>
            <person name="Abbas N."/>
            <person name="Nielsen T.K."/>
            <person name="Hansen L.H."/>
            <person name="Hussain S."/>
            <person name="Shahid M."/>
        </authorList>
    </citation>
    <scope>NUCLEOTIDE SEQUENCE</scope>
    <source>
        <strain evidence="1">S14</strain>
    </source>
</reference>
<name>A0ABU1DI05_9HYPH</name>
<keyword evidence="2" id="KW-1185">Reference proteome</keyword>
<gene>
    <name evidence="1" type="ORF">IHQ68_13000</name>
</gene>
<dbReference type="EMBL" id="JADBEO010000027">
    <property type="protein sequence ID" value="MDR4307535.1"/>
    <property type="molecule type" value="Genomic_DNA"/>
</dbReference>
<evidence type="ECO:0000313" key="1">
    <source>
        <dbReference type="EMBL" id="MDR4307535.1"/>
    </source>
</evidence>
<dbReference type="PRINTS" id="PR00313">
    <property type="entry name" value="CABNDNGRPT"/>
</dbReference>
<dbReference type="InterPro" id="IPR001343">
    <property type="entry name" value="Hemolysn_Ca-bd"/>
</dbReference>
<dbReference type="RefSeq" id="WP_309392471.1">
    <property type="nucleotide sequence ID" value="NZ_JADBEO010000027.1"/>
</dbReference>
<evidence type="ECO:0008006" key="3">
    <source>
        <dbReference type="Google" id="ProtNLM"/>
    </source>
</evidence>
<proteinExistence type="predicted"/>
<comment type="caution">
    <text evidence="1">The sequence shown here is derived from an EMBL/GenBank/DDBJ whole genome shotgun (WGS) entry which is preliminary data.</text>
</comment>
<sequence>MAVTTTYSLQTIEEDIVPTGVNTAGPEYGTTVLALDNGGLALAYEESSGDHLIFYDEKFDGIVEVDVDFDYGFQELTQLSNGNVLVSGADADGSRAYIFTETGTAVGDPNGLSLAGGSIAELQAGGFATAYKASDALFVQRYDAAGGEAGAPVQIGAGLTDTGIFDATALSDGGYVVSYWSDQATAGSATLRATVFNADGTIRVADVVLASGQQDAHLGSVAALADGGFAVTLETGEQNEYGEDVTLRLFDGDAANQTPGSVIHIDGRVDTKEFNPDVTVLDNGYVLVSWQALSSEPGPPDDEGNPTDEFRSDDILAALYDQAGNLVKGPIDLANDWMGVEQQPSVSALRGGSFAFGYSHYGYLYENPELPDYEDVKASILSFVRSSVGDGADDHIVGDELRDSMTGAGGADFLSGGGAADTIRGGAGADSIYGGAGADSMEGGAGDDVFNVDDAGDVVSEANGGGTDLVKSSVSFGLTGGYIENLTLTGDAAINATGNALANVLIGNAAANVLDGGHRADTMNGRSGDDTYYVNDPGDVVIDPAGGGVDRVISTVSFSLAGSYADNLSLVGGGAIDGTGNRLASVITGNHSANRLDGGAGNDRLSGGGGEDVFRFTAAPGAANADHIADFVVGMDKIELLSRFFPRIDLGELAQSAFKDLSLGAADADDRVIYDRATGRLFYDPDGSSPGARSLFAILDNKAAIDADDFIVV</sequence>
<dbReference type="SUPFAM" id="SSF51120">
    <property type="entry name" value="beta-Roll"/>
    <property type="match status" value="2"/>
</dbReference>
<evidence type="ECO:0000313" key="2">
    <source>
        <dbReference type="Proteomes" id="UP001181622"/>
    </source>
</evidence>
<protein>
    <recommendedName>
        <fullName evidence="3">Ca2+-binding protein, RTX toxin-related</fullName>
    </recommendedName>
</protein>
<dbReference type="Pfam" id="PF00353">
    <property type="entry name" value="HemolysinCabind"/>
    <property type="match status" value="3"/>
</dbReference>